<dbReference type="Gene3D" id="3.50.50.60">
    <property type="entry name" value="FAD/NAD(P)-binding domain"/>
    <property type="match status" value="1"/>
</dbReference>
<evidence type="ECO:0000256" key="2">
    <source>
        <dbReference type="ARBA" id="ARBA00022827"/>
    </source>
</evidence>
<feature type="region of interest" description="Disordered" evidence="5">
    <location>
        <begin position="1"/>
        <end position="71"/>
    </location>
</feature>
<keyword evidence="1" id="KW-0285">Flavoprotein</keyword>
<sequence>MAVLDRNHRIHRHRRRHLSPRARSGDHHVHTDGHPRRRAGTGHGGRRKHSSGRRGMASRARHKGKAEGSKRMNRDLHVLVIGGGIGGLCLAQGLKKSGVSVTVCERDTSAAARLQGFRIHIDPQGSQALHDCLPEHRWNLFTATCGDYGRGFTLLSEKLDELMQYREPHETADPVRRHRSVSRSTLRQVLLAGLGDTVRFNRRFVRYERGPEGRITAFFEDGSTEQADVMVAADGVNSRVREQYLPGNEPVDTGSISLGGKIPLTDGVMALLPPCLLDGPAIVLPPSPANLFMAAWRRSAHAKEMARQLRDASPASRAVTDDEGDYVVMALGARREYFRLNCEPEEMTPAQMLDLMRSKVSAWHPNLRKLVEMMNHDLGFLNIRTSRPVAPWTPTNITLLGDAIHSMTPYRGVGANIALRDAGQLCAALAAAARGERPLTEAIGEYEAQMRVYGFHAVSESLKSLEQAISEKKFGFRVAMSAMRMANHVPALRRKMVASLEARPPKSVAQAS</sequence>
<feature type="compositionally biased region" description="Basic residues" evidence="5">
    <location>
        <begin position="35"/>
        <end position="52"/>
    </location>
</feature>
<dbReference type="SUPFAM" id="SSF51905">
    <property type="entry name" value="FAD/NAD(P)-binding domain"/>
    <property type="match status" value="1"/>
</dbReference>
<dbReference type="PRINTS" id="PR00420">
    <property type="entry name" value="RNGMNOXGNASE"/>
</dbReference>
<keyword evidence="4 7" id="KW-0503">Monooxygenase</keyword>
<feature type="compositionally biased region" description="Basic and acidic residues" evidence="5">
    <location>
        <begin position="23"/>
        <end position="34"/>
    </location>
</feature>
<dbReference type="Pfam" id="PF01494">
    <property type="entry name" value="FAD_binding_3"/>
    <property type="match status" value="1"/>
</dbReference>
<accession>A0A372IPM0</accession>
<keyword evidence="2" id="KW-0274">FAD</keyword>
<dbReference type="InterPro" id="IPR036188">
    <property type="entry name" value="FAD/NAD-bd_sf"/>
</dbReference>
<protein>
    <submittedName>
        <fullName evidence="7">FAD-dependent monooxygenase</fullName>
    </submittedName>
</protein>
<comment type="caution">
    <text evidence="7">The sequence shown here is derived from an EMBL/GenBank/DDBJ whole genome shotgun (WGS) entry which is preliminary data.</text>
</comment>
<reference evidence="7 8" key="1">
    <citation type="submission" date="2018-08" db="EMBL/GenBank/DDBJ databases">
        <title>Acidipila sp. 4G-K13, an acidobacterium isolated from forest soil.</title>
        <authorList>
            <person name="Gao Z.-H."/>
            <person name="Qiu L.-H."/>
        </authorList>
    </citation>
    <scope>NUCLEOTIDE SEQUENCE [LARGE SCALE GENOMIC DNA]</scope>
    <source>
        <strain evidence="7 8">4G-K13</strain>
    </source>
</reference>
<evidence type="ECO:0000256" key="3">
    <source>
        <dbReference type="ARBA" id="ARBA00023002"/>
    </source>
</evidence>
<dbReference type="InterPro" id="IPR002938">
    <property type="entry name" value="FAD-bd"/>
</dbReference>
<dbReference type="PANTHER" id="PTHR47178">
    <property type="entry name" value="MONOOXYGENASE, FAD-BINDING"/>
    <property type="match status" value="1"/>
</dbReference>
<organism evidence="7 8">
    <name type="scientific">Paracidobacterium acidisoli</name>
    <dbReference type="NCBI Taxonomy" id="2303751"/>
    <lineage>
        <taxon>Bacteria</taxon>
        <taxon>Pseudomonadati</taxon>
        <taxon>Acidobacteriota</taxon>
        <taxon>Terriglobia</taxon>
        <taxon>Terriglobales</taxon>
        <taxon>Acidobacteriaceae</taxon>
        <taxon>Paracidobacterium</taxon>
    </lineage>
</organism>
<evidence type="ECO:0000256" key="4">
    <source>
        <dbReference type="ARBA" id="ARBA00023033"/>
    </source>
</evidence>
<dbReference type="GO" id="GO:0071949">
    <property type="term" value="F:FAD binding"/>
    <property type="evidence" value="ECO:0007669"/>
    <property type="project" value="InterPro"/>
</dbReference>
<feature type="domain" description="FAD-binding" evidence="6">
    <location>
        <begin position="388"/>
        <end position="438"/>
    </location>
</feature>
<proteinExistence type="predicted"/>
<dbReference type="Proteomes" id="UP000264702">
    <property type="component" value="Unassembled WGS sequence"/>
</dbReference>
<dbReference type="GO" id="GO:0004497">
    <property type="term" value="F:monooxygenase activity"/>
    <property type="evidence" value="ECO:0007669"/>
    <property type="project" value="UniProtKB-KW"/>
</dbReference>
<gene>
    <name evidence="7" type="ORF">D0Y96_08705</name>
</gene>
<evidence type="ECO:0000313" key="7">
    <source>
        <dbReference type="EMBL" id="RFU16818.1"/>
    </source>
</evidence>
<feature type="compositionally biased region" description="Basic residues" evidence="5">
    <location>
        <begin position="8"/>
        <end position="20"/>
    </location>
</feature>
<evidence type="ECO:0000313" key="8">
    <source>
        <dbReference type="Proteomes" id="UP000264702"/>
    </source>
</evidence>
<dbReference type="AlphaFoldDB" id="A0A372IPM0"/>
<keyword evidence="8" id="KW-1185">Reference proteome</keyword>
<dbReference type="Pfam" id="PF13450">
    <property type="entry name" value="NAD_binding_8"/>
    <property type="match status" value="1"/>
</dbReference>
<evidence type="ECO:0000256" key="5">
    <source>
        <dbReference type="SAM" id="MobiDB-lite"/>
    </source>
</evidence>
<evidence type="ECO:0000259" key="6">
    <source>
        <dbReference type="Pfam" id="PF01494"/>
    </source>
</evidence>
<dbReference type="EMBL" id="QVQT01000003">
    <property type="protein sequence ID" value="RFU16818.1"/>
    <property type="molecule type" value="Genomic_DNA"/>
</dbReference>
<keyword evidence="3" id="KW-0560">Oxidoreductase</keyword>
<name>A0A372IPM0_9BACT</name>
<dbReference type="PANTHER" id="PTHR47178:SF6">
    <property type="entry name" value="FAD-BINDING DOMAIN-CONTAINING PROTEIN"/>
    <property type="match status" value="1"/>
</dbReference>
<evidence type="ECO:0000256" key="1">
    <source>
        <dbReference type="ARBA" id="ARBA00022630"/>
    </source>
</evidence>